<comment type="caution">
    <text evidence="2">The sequence shown here is derived from an EMBL/GenBank/DDBJ whole genome shotgun (WGS) entry which is preliminary data.</text>
</comment>
<gene>
    <name evidence="2" type="ORF">SKAU_G00203120</name>
</gene>
<dbReference type="EMBL" id="JAINUF010000006">
    <property type="protein sequence ID" value="KAJ8357518.1"/>
    <property type="molecule type" value="Genomic_DNA"/>
</dbReference>
<feature type="region of interest" description="Disordered" evidence="1">
    <location>
        <begin position="80"/>
        <end position="102"/>
    </location>
</feature>
<keyword evidence="3" id="KW-1185">Reference proteome</keyword>
<sequence>MTRQFLNASSTRPFEVLSASSAWLKSRNSSIQITLNLAGRASLAWSGAAPHSARLPVHSLNGGDNLFARLQKLVIGARRDRVGSSDPGPAETDNANAVPSVPGRDKGRLFPFLAERQIAGADRRGLCILALLLEFHPPGASAESF</sequence>
<dbReference type="AlphaFoldDB" id="A0A9Q1IYE6"/>
<accession>A0A9Q1IYE6</accession>
<organism evidence="2 3">
    <name type="scientific">Synaphobranchus kaupii</name>
    <name type="common">Kaup's arrowtooth eel</name>
    <dbReference type="NCBI Taxonomy" id="118154"/>
    <lineage>
        <taxon>Eukaryota</taxon>
        <taxon>Metazoa</taxon>
        <taxon>Chordata</taxon>
        <taxon>Craniata</taxon>
        <taxon>Vertebrata</taxon>
        <taxon>Euteleostomi</taxon>
        <taxon>Actinopterygii</taxon>
        <taxon>Neopterygii</taxon>
        <taxon>Teleostei</taxon>
        <taxon>Anguilliformes</taxon>
        <taxon>Synaphobranchidae</taxon>
        <taxon>Synaphobranchus</taxon>
    </lineage>
</organism>
<proteinExistence type="predicted"/>
<name>A0A9Q1IYE6_SYNKA</name>
<protein>
    <submittedName>
        <fullName evidence="2">Uncharacterized protein</fullName>
    </submittedName>
</protein>
<dbReference type="Proteomes" id="UP001152622">
    <property type="component" value="Chromosome 6"/>
</dbReference>
<evidence type="ECO:0000313" key="2">
    <source>
        <dbReference type="EMBL" id="KAJ8357518.1"/>
    </source>
</evidence>
<reference evidence="2" key="1">
    <citation type="journal article" date="2023" name="Science">
        <title>Genome structures resolve the early diversification of teleost fishes.</title>
        <authorList>
            <person name="Parey E."/>
            <person name="Louis A."/>
            <person name="Montfort J."/>
            <person name="Bouchez O."/>
            <person name="Roques C."/>
            <person name="Iampietro C."/>
            <person name="Lluch J."/>
            <person name="Castinel A."/>
            <person name="Donnadieu C."/>
            <person name="Desvignes T."/>
            <person name="Floi Bucao C."/>
            <person name="Jouanno E."/>
            <person name="Wen M."/>
            <person name="Mejri S."/>
            <person name="Dirks R."/>
            <person name="Jansen H."/>
            <person name="Henkel C."/>
            <person name="Chen W.J."/>
            <person name="Zahm M."/>
            <person name="Cabau C."/>
            <person name="Klopp C."/>
            <person name="Thompson A.W."/>
            <person name="Robinson-Rechavi M."/>
            <person name="Braasch I."/>
            <person name="Lecointre G."/>
            <person name="Bobe J."/>
            <person name="Postlethwait J.H."/>
            <person name="Berthelot C."/>
            <person name="Roest Crollius H."/>
            <person name="Guiguen Y."/>
        </authorList>
    </citation>
    <scope>NUCLEOTIDE SEQUENCE</scope>
    <source>
        <strain evidence="2">WJC10195</strain>
    </source>
</reference>
<evidence type="ECO:0000313" key="3">
    <source>
        <dbReference type="Proteomes" id="UP001152622"/>
    </source>
</evidence>
<evidence type="ECO:0000256" key="1">
    <source>
        <dbReference type="SAM" id="MobiDB-lite"/>
    </source>
</evidence>